<dbReference type="InterPro" id="IPR050745">
    <property type="entry name" value="Multifunctional_regulatory"/>
</dbReference>
<dbReference type="SMART" id="SM00248">
    <property type="entry name" value="ANK"/>
    <property type="match status" value="12"/>
</dbReference>
<feature type="repeat" description="ANK" evidence="3">
    <location>
        <begin position="699"/>
        <end position="731"/>
    </location>
</feature>
<evidence type="ECO:0000256" key="1">
    <source>
        <dbReference type="ARBA" id="ARBA00022737"/>
    </source>
</evidence>
<dbReference type="Gene3D" id="1.25.40.20">
    <property type="entry name" value="Ankyrin repeat-containing domain"/>
    <property type="match status" value="4"/>
</dbReference>
<keyword evidence="2 3" id="KW-0040">ANK repeat</keyword>
<dbReference type="Pfam" id="PF00023">
    <property type="entry name" value="Ank"/>
    <property type="match status" value="1"/>
</dbReference>
<keyword evidence="5" id="KW-1185">Reference proteome</keyword>
<dbReference type="PROSITE" id="PS50297">
    <property type="entry name" value="ANK_REP_REGION"/>
    <property type="match status" value="6"/>
</dbReference>
<sequence>MGSCKTTDQIVNDENNDGLDVVQRDLVKGLRDKTMHLRDQPGIDFIDLYHVFFDTGLDIMELWSSGYFNPPVGNAWRTLTKANWRNSQPSHHITCTAHWFNQRESSSEEGREWTSGLIQAAIRAKNVVAVKLLLELGFNINEVRVRTPLHTAMFHTDTVIADILLDKGADIEAHDSDHLTALQQAVLNGFLAPTKLLLSRGADVNVAHTFELPPTKLLLSRRADVSVAYTVELDGYSDGAAHKTPLMLACGLGENKDVCLHMVKMLLDHGASVHLKDKSPAGRSVLHYAASSRCPELLEVVINAGADIMATDNLGRTSIHHLVLGFSSYAKTSEQRKRMPASPPGPAATCLSILLSKGGQEHVNKATKSPRINSYRLNVHERKKSSSVRDRTYSPLALALLQKDMELFDELRRIGAKFEATVSLDAWLLYATEIISPDAIEFLLAEGAKFPLPCINEIANLDSILLDHCFEPDKLDDLEKTIEILMLHGLEINKGLHTSEGWEDGRNLLWWAMFKGSVATVEMLTKLGADPFEEEIGILDCFLIAFAKEKLDNLRFLLGFSKTHSPENHWTQHLDHSRLVGDSEMLIEVCQALNRNGTLTIVGESLLSRASASGHALVIRALLQMDVHTKAGGEAMLLDAIARGHDDLLKVLLDYGVDVNTVGKDGRTALQMSCSRSSAWPMVEQLLAHSADPHLADASGWQPLHFAAGMNCEKTVRMLLEAGASPRATTKASNGHLSISGMRVGDSWVATPLHLAALNSRPEITEMLLSASLDDHSTPNEERLCNTKTYALAHDRDGIYESHKVPIGVTPLEIVLNKEYCSVTQELGRWNLLKAKMLVEAGAIVGSAAYLLELEDQDVFLEKGFEELWEVLHSSQKQG</sequence>
<comment type="caution">
    <text evidence="4">The sequence shown here is derived from an EMBL/GenBank/DDBJ whole genome shotgun (WGS) entry which is preliminary data.</text>
</comment>
<evidence type="ECO:0000313" key="5">
    <source>
        <dbReference type="Proteomes" id="UP000766486"/>
    </source>
</evidence>
<dbReference type="Proteomes" id="UP000766486">
    <property type="component" value="Unassembled WGS sequence"/>
</dbReference>
<gene>
    <name evidence="4" type="ORF">CLO192961_LOCUS176435</name>
</gene>
<evidence type="ECO:0000256" key="3">
    <source>
        <dbReference type="PROSITE-ProRule" id="PRU00023"/>
    </source>
</evidence>
<reference evidence="4 5" key="1">
    <citation type="submission" date="2019-06" db="EMBL/GenBank/DDBJ databases">
        <authorList>
            <person name="Broberg M."/>
        </authorList>
    </citation>
    <scope>NUCLEOTIDE SEQUENCE [LARGE SCALE GENOMIC DNA]</scope>
</reference>
<dbReference type="InterPro" id="IPR036770">
    <property type="entry name" value="Ankyrin_rpt-contain_sf"/>
</dbReference>
<dbReference type="SUPFAM" id="SSF48403">
    <property type="entry name" value="Ankyrin repeat"/>
    <property type="match status" value="3"/>
</dbReference>
<feature type="repeat" description="ANK" evidence="3">
    <location>
        <begin position="241"/>
        <end position="278"/>
    </location>
</feature>
<dbReference type="PANTHER" id="PTHR24189:SF50">
    <property type="entry name" value="ANKYRIN REPEAT AND SOCS BOX PROTEIN 2"/>
    <property type="match status" value="1"/>
</dbReference>
<dbReference type="Pfam" id="PF12796">
    <property type="entry name" value="Ank_2"/>
    <property type="match status" value="3"/>
</dbReference>
<proteinExistence type="predicted"/>
<feature type="repeat" description="ANK" evidence="3">
    <location>
        <begin position="632"/>
        <end position="664"/>
    </location>
</feature>
<keyword evidence="1" id="KW-0677">Repeat</keyword>
<dbReference type="PROSITE" id="PS50088">
    <property type="entry name" value="ANK_REPEAT"/>
    <property type="match status" value="7"/>
</dbReference>
<dbReference type="InterPro" id="IPR002110">
    <property type="entry name" value="Ankyrin_rpt"/>
</dbReference>
<feature type="repeat" description="ANK" evidence="3">
    <location>
        <begin position="665"/>
        <end position="698"/>
    </location>
</feature>
<feature type="repeat" description="ANK" evidence="3">
    <location>
        <begin position="177"/>
        <end position="209"/>
    </location>
</feature>
<organism evidence="4 5">
    <name type="scientific">Bionectria ochroleuca</name>
    <name type="common">Gliocladium roseum</name>
    <dbReference type="NCBI Taxonomy" id="29856"/>
    <lineage>
        <taxon>Eukaryota</taxon>
        <taxon>Fungi</taxon>
        <taxon>Dikarya</taxon>
        <taxon>Ascomycota</taxon>
        <taxon>Pezizomycotina</taxon>
        <taxon>Sordariomycetes</taxon>
        <taxon>Hypocreomycetidae</taxon>
        <taxon>Hypocreales</taxon>
        <taxon>Bionectriaceae</taxon>
        <taxon>Clonostachys</taxon>
    </lineage>
</organism>
<accession>A0ABY6U7H3</accession>
<dbReference type="PANTHER" id="PTHR24189">
    <property type="entry name" value="MYOTROPHIN"/>
    <property type="match status" value="1"/>
</dbReference>
<feature type="repeat" description="ANK" evidence="3">
    <location>
        <begin position="144"/>
        <end position="176"/>
    </location>
</feature>
<feature type="repeat" description="ANK" evidence="3">
    <location>
        <begin position="281"/>
        <end position="313"/>
    </location>
</feature>
<dbReference type="EMBL" id="CABFNS010000741">
    <property type="protein sequence ID" value="VUC25829.1"/>
    <property type="molecule type" value="Genomic_DNA"/>
</dbReference>
<name>A0ABY6U7H3_BIOOC</name>
<protein>
    <submittedName>
        <fullName evidence="4">Uncharacterized protein</fullName>
    </submittedName>
</protein>
<evidence type="ECO:0000256" key="2">
    <source>
        <dbReference type="ARBA" id="ARBA00023043"/>
    </source>
</evidence>
<evidence type="ECO:0000313" key="4">
    <source>
        <dbReference type="EMBL" id="VUC25829.1"/>
    </source>
</evidence>